<reference evidence="2" key="1">
    <citation type="submission" date="2016-06" db="EMBL/GenBank/DDBJ databases">
        <authorList>
            <person name="Nascimento L."/>
            <person name="Pereira R.V."/>
            <person name="Martins L.F."/>
            <person name="Quaggio R.B."/>
            <person name="Silva A.M."/>
            <person name="Setubal J.C."/>
        </authorList>
    </citation>
    <scope>NUCLEOTIDE SEQUENCE [LARGE SCALE GENOMIC DNA]</scope>
</reference>
<comment type="caution">
    <text evidence="1">The sequence shown here is derived from an EMBL/GenBank/DDBJ whole genome shotgun (WGS) entry which is preliminary data.</text>
</comment>
<dbReference type="Proteomes" id="UP000196475">
    <property type="component" value="Unassembled WGS sequence"/>
</dbReference>
<dbReference type="EMBL" id="LZRT01000134">
    <property type="protein sequence ID" value="OUM84324.1"/>
    <property type="molecule type" value="Genomic_DNA"/>
</dbReference>
<dbReference type="PANTHER" id="PTHR38453:SF1">
    <property type="entry name" value="CYTOPLASMIC PROTEIN"/>
    <property type="match status" value="1"/>
</dbReference>
<name>A0A1Y3PAT1_9BACI</name>
<sequence>MKQVLGWIGRARSNIKTIFGMPDYQKYLEHHRSTHPDRPPMTEKEYYLYALKNRYESGSVNRCC</sequence>
<dbReference type="PANTHER" id="PTHR38453">
    <property type="entry name" value="CYTOPLASMIC PROTEIN-RELATED"/>
    <property type="match status" value="1"/>
</dbReference>
<protein>
    <recommendedName>
        <fullName evidence="3">Cytosolic protein</fullName>
    </recommendedName>
</protein>
<dbReference type="Pfam" id="PF04328">
    <property type="entry name" value="Sel_put"/>
    <property type="match status" value="1"/>
</dbReference>
<evidence type="ECO:0000313" key="2">
    <source>
        <dbReference type="Proteomes" id="UP000196475"/>
    </source>
</evidence>
<organism evidence="1 2">
    <name type="scientific">Bacillus thermozeamaize</name>
    <dbReference type="NCBI Taxonomy" id="230954"/>
    <lineage>
        <taxon>Bacteria</taxon>
        <taxon>Bacillati</taxon>
        <taxon>Bacillota</taxon>
        <taxon>Bacilli</taxon>
        <taxon>Bacillales</taxon>
        <taxon>Bacillaceae</taxon>
        <taxon>Bacillus</taxon>
    </lineage>
</organism>
<evidence type="ECO:0008006" key="3">
    <source>
        <dbReference type="Google" id="ProtNLM"/>
    </source>
</evidence>
<dbReference type="InterPro" id="IPR007423">
    <property type="entry name" value="Sel_put"/>
</dbReference>
<gene>
    <name evidence="1" type="ORF">BAA01_04615</name>
</gene>
<accession>A0A1Y3PAT1</accession>
<evidence type="ECO:0000313" key="1">
    <source>
        <dbReference type="EMBL" id="OUM84324.1"/>
    </source>
</evidence>
<dbReference type="AlphaFoldDB" id="A0A1Y3PAT1"/>
<proteinExistence type="predicted"/>